<gene>
    <name evidence="2" type="ORF">MBOT_23670</name>
</gene>
<dbReference type="Proteomes" id="UP000465361">
    <property type="component" value="Unassembled WGS sequence"/>
</dbReference>
<comment type="caution">
    <text evidence="2">The sequence shown here is derived from an EMBL/GenBank/DDBJ whole genome shotgun (WGS) entry which is preliminary data.</text>
</comment>
<keyword evidence="3" id="KW-1185">Reference proteome</keyword>
<reference evidence="2 3" key="1">
    <citation type="journal article" date="2019" name="Emerg. Microbes Infect.">
        <title>Comprehensive subspecies identification of 175 nontuberculous mycobacteria species based on 7547 genomic profiles.</title>
        <authorList>
            <person name="Matsumoto Y."/>
            <person name="Kinjo T."/>
            <person name="Motooka D."/>
            <person name="Nabeya D."/>
            <person name="Jung N."/>
            <person name="Uechi K."/>
            <person name="Horii T."/>
            <person name="Iida T."/>
            <person name="Fujita J."/>
            <person name="Nakamura S."/>
        </authorList>
    </citation>
    <scope>NUCLEOTIDE SEQUENCE [LARGE SCALE GENOMIC DNA]</scope>
    <source>
        <strain evidence="2 3">JCM 17322</strain>
    </source>
</reference>
<evidence type="ECO:0000256" key="1">
    <source>
        <dbReference type="SAM" id="MobiDB-lite"/>
    </source>
</evidence>
<organism evidence="2 3">
    <name type="scientific">Mycobacterium botniense</name>
    <dbReference type="NCBI Taxonomy" id="84962"/>
    <lineage>
        <taxon>Bacteria</taxon>
        <taxon>Bacillati</taxon>
        <taxon>Actinomycetota</taxon>
        <taxon>Actinomycetes</taxon>
        <taxon>Mycobacteriales</taxon>
        <taxon>Mycobacteriaceae</taxon>
        <taxon>Mycobacterium</taxon>
    </lineage>
</organism>
<protein>
    <submittedName>
        <fullName evidence="2">Uncharacterized protein</fullName>
    </submittedName>
</protein>
<evidence type="ECO:0000313" key="2">
    <source>
        <dbReference type="EMBL" id="GFG75002.1"/>
    </source>
</evidence>
<feature type="region of interest" description="Disordered" evidence="1">
    <location>
        <begin position="38"/>
        <end position="75"/>
    </location>
</feature>
<dbReference type="EMBL" id="BLKW01000004">
    <property type="protein sequence ID" value="GFG75002.1"/>
    <property type="molecule type" value="Genomic_DNA"/>
</dbReference>
<evidence type="ECO:0000313" key="3">
    <source>
        <dbReference type="Proteomes" id="UP000465361"/>
    </source>
</evidence>
<dbReference type="AlphaFoldDB" id="A0A7I9XYV4"/>
<name>A0A7I9XYV4_9MYCO</name>
<feature type="compositionally biased region" description="Pro residues" evidence="1">
    <location>
        <begin position="41"/>
        <end position="52"/>
    </location>
</feature>
<sequence>MGTAHADPAAPAPVPNVGEQLANTAVRAPQMLQNLATALGAPPPVPQTPPPLASAAISVPQPGTLPGTPVGLPGTPAAMPGMTSVLPGATTGLPATTSVIPGATTTVPAAGSNQLLPSAKVDLPQLPFLPVPLPQQVSFPGDLLSIASGGMPGARGATPPATVAAAAPGAAPAAARDALLLPLSGLP</sequence>
<feature type="compositionally biased region" description="Low complexity" evidence="1">
    <location>
        <begin position="59"/>
        <end position="75"/>
    </location>
</feature>
<proteinExistence type="predicted"/>
<accession>A0A7I9XYV4</accession>